<dbReference type="Proteomes" id="UP001048976">
    <property type="component" value="Unassembled WGS sequence"/>
</dbReference>
<feature type="domain" description="SH3b" evidence="1">
    <location>
        <begin position="68"/>
        <end position="116"/>
    </location>
</feature>
<reference evidence="2" key="1">
    <citation type="submission" date="2021-06" db="EMBL/GenBank/DDBJ databases">
        <title>Updating the genus Pseudomonas: Description of 43 new species and partition of the Pseudomonas putida group.</title>
        <authorList>
            <person name="Girard L."/>
            <person name="Lood C."/>
            <person name="Vandamme P."/>
            <person name="Rokni-Zadeh H."/>
            <person name="Van Noort V."/>
            <person name="Hofte M."/>
            <person name="Lavigne R."/>
            <person name="De Mot R."/>
        </authorList>
    </citation>
    <scope>NUCLEOTIDE SEQUENCE</scope>
    <source>
        <strain evidence="2">SWRI103</strain>
    </source>
</reference>
<keyword evidence="3" id="KW-1185">Reference proteome</keyword>
<evidence type="ECO:0000313" key="3">
    <source>
        <dbReference type="Proteomes" id="UP001048976"/>
    </source>
</evidence>
<organism evidence="2 3">
    <name type="scientific">Pseudomonas azadiae</name>
    <dbReference type="NCBI Taxonomy" id="2843612"/>
    <lineage>
        <taxon>Bacteria</taxon>
        <taxon>Pseudomonadati</taxon>
        <taxon>Pseudomonadota</taxon>
        <taxon>Gammaproteobacteria</taxon>
        <taxon>Pseudomonadales</taxon>
        <taxon>Pseudomonadaceae</taxon>
        <taxon>Pseudomonas</taxon>
    </lineage>
</organism>
<sequence>MDMRKKSQSWLVPLVILFVVFWAISKKDTPPAKVPPNKQPTPNALISAPLPATQPVQSVPVDQFVNADRLNLRNQPGGKVISTLKRGDRVQVFEKKNDWVRISVDGQPAKWISSKSLCDGANCYAVSKQEPVRQARPAPQPIPRQTPSYGSSCPCSSGNVCIGPRGGRYCITSGGNKRYGV</sequence>
<protein>
    <submittedName>
        <fullName evidence="2">SH3 domain-containing protein</fullName>
    </submittedName>
</protein>
<proteinExistence type="predicted"/>
<dbReference type="RefSeq" id="WP_169378892.1">
    <property type="nucleotide sequence ID" value="NZ_JAHSTY010000002.1"/>
</dbReference>
<gene>
    <name evidence="2" type="ORF">KVG91_21285</name>
</gene>
<dbReference type="EMBL" id="JAHSTY010000002">
    <property type="protein sequence ID" value="MBV4455119.1"/>
    <property type="molecule type" value="Genomic_DNA"/>
</dbReference>
<name>A0ABS6P4F0_9PSED</name>
<evidence type="ECO:0000259" key="1">
    <source>
        <dbReference type="Pfam" id="PF08239"/>
    </source>
</evidence>
<dbReference type="Gene3D" id="2.30.30.40">
    <property type="entry name" value="SH3 Domains"/>
    <property type="match status" value="1"/>
</dbReference>
<dbReference type="InterPro" id="IPR003646">
    <property type="entry name" value="SH3-like_bac-type"/>
</dbReference>
<accession>A0ABS6P4F0</accession>
<dbReference type="Pfam" id="PF08239">
    <property type="entry name" value="SH3_3"/>
    <property type="match status" value="1"/>
</dbReference>
<evidence type="ECO:0000313" key="2">
    <source>
        <dbReference type="EMBL" id="MBV4455119.1"/>
    </source>
</evidence>
<comment type="caution">
    <text evidence="2">The sequence shown here is derived from an EMBL/GenBank/DDBJ whole genome shotgun (WGS) entry which is preliminary data.</text>
</comment>